<dbReference type="GO" id="GO:0009229">
    <property type="term" value="P:thiamine diphosphate biosynthetic process"/>
    <property type="evidence" value="ECO:0007669"/>
    <property type="project" value="InterPro"/>
</dbReference>
<keyword evidence="1" id="KW-0808">Transferase</keyword>
<proteinExistence type="predicted"/>
<dbReference type="AlphaFoldDB" id="A0A1F5ZHB4"/>
<evidence type="ECO:0000313" key="8">
    <source>
        <dbReference type="Proteomes" id="UP000177268"/>
    </source>
</evidence>
<dbReference type="GO" id="GO:0030975">
    <property type="term" value="F:thiamine binding"/>
    <property type="evidence" value="ECO:0007669"/>
    <property type="project" value="InterPro"/>
</dbReference>
<feature type="domain" description="Thiamin pyrophosphokinase thiamin-binding" evidence="6">
    <location>
        <begin position="149"/>
        <end position="206"/>
    </location>
</feature>
<gene>
    <name evidence="7" type="ORF">A2Z00_01300</name>
</gene>
<dbReference type="Pfam" id="PF04265">
    <property type="entry name" value="TPK_B1_binding"/>
    <property type="match status" value="1"/>
</dbReference>
<protein>
    <recommendedName>
        <fullName evidence="5">Thiamine diphosphokinase</fullName>
        <ecNumber evidence="5">2.7.6.2</ecNumber>
    </recommendedName>
</protein>
<dbReference type="CDD" id="cd07995">
    <property type="entry name" value="TPK"/>
    <property type="match status" value="1"/>
</dbReference>
<evidence type="ECO:0000259" key="6">
    <source>
        <dbReference type="SMART" id="SM00983"/>
    </source>
</evidence>
<dbReference type="PANTHER" id="PTHR41299:SF1">
    <property type="entry name" value="THIAMINE PYROPHOSPHOKINASE"/>
    <property type="match status" value="1"/>
</dbReference>
<keyword evidence="3 7" id="KW-0418">Kinase</keyword>
<dbReference type="EMBL" id="MFIZ01000017">
    <property type="protein sequence ID" value="OGG11725.1"/>
    <property type="molecule type" value="Genomic_DNA"/>
</dbReference>
<dbReference type="GO" id="GO:0004788">
    <property type="term" value="F:thiamine diphosphokinase activity"/>
    <property type="evidence" value="ECO:0007669"/>
    <property type="project" value="UniProtKB-UniRule"/>
</dbReference>
<dbReference type="InterPro" id="IPR007371">
    <property type="entry name" value="TPK_catalytic"/>
</dbReference>
<dbReference type="GO" id="GO:0005524">
    <property type="term" value="F:ATP binding"/>
    <property type="evidence" value="ECO:0007669"/>
    <property type="project" value="UniProtKB-KW"/>
</dbReference>
<dbReference type="InterPro" id="IPR053149">
    <property type="entry name" value="TPK"/>
</dbReference>
<dbReference type="InterPro" id="IPR006282">
    <property type="entry name" value="Thi_PPkinase"/>
</dbReference>
<dbReference type="InterPro" id="IPR036759">
    <property type="entry name" value="TPK_catalytic_sf"/>
</dbReference>
<keyword evidence="2" id="KW-0547">Nucleotide-binding</keyword>
<dbReference type="Proteomes" id="UP000177268">
    <property type="component" value="Unassembled WGS sequence"/>
</dbReference>
<dbReference type="InterPro" id="IPR036371">
    <property type="entry name" value="TPK_B1-bd_sf"/>
</dbReference>
<dbReference type="SUPFAM" id="SSF63862">
    <property type="entry name" value="Thiamin pyrophosphokinase, substrate-binding domain"/>
    <property type="match status" value="1"/>
</dbReference>
<organism evidence="7 8">
    <name type="scientific">Candidatus Gottesmanbacteria bacterium RBG_13_45_10</name>
    <dbReference type="NCBI Taxonomy" id="1798370"/>
    <lineage>
        <taxon>Bacteria</taxon>
        <taxon>Candidatus Gottesmaniibacteriota</taxon>
    </lineage>
</organism>
<comment type="caution">
    <text evidence="7">The sequence shown here is derived from an EMBL/GenBank/DDBJ whole genome shotgun (WGS) entry which is preliminary data.</text>
</comment>
<dbReference type="Pfam" id="PF04263">
    <property type="entry name" value="TPK_catalytic"/>
    <property type="match status" value="1"/>
</dbReference>
<dbReference type="EC" id="2.7.6.2" evidence="5"/>
<evidence type="ECO:0000256" key="4">
    <source>
        <dbReference type="ARBA" id="ARBA00022840"/>
    </source>
</evidence>
<reference evidence="7 8" key="1">
    <citation type="journal article" date="2016" name="Nat. Commun.">
        <title>Thousands of microbial genomes shed light on interconnected biogeochemical processes in an aquifer system.</title>
        <authorList>
            <person name="Anantharaman K."/>
            <person name="Brown C.T."/>
            <person name="Hug L.A."/>
            <person name="Sharon I."/>
            <person name="Castelle C.J."/>
            <person name="Probst A.J."/>
            <person name="Thomas B.C."/>
            <person name="Singh A."/>
            <person name="Wilkins M.J."/>
            <person name="Karaoz U."/>
            <person name="Brodie E.L."/>
            <person name="Williams K.H."/>
            <person name="Hubbard S.S."/>
            <person name="Banfield J.F."/>
        </authorList>
    </citation>
    <scope>NUCLEOTIDE SEQUENCE [LARGE SCALE GENOMIC DNA]</scope>
</reference>
<evidence type="ECO:0000313" key="7">
    <source>
        <dbReference type="EMBL" id="OGG11725.1"/>
    </source>
</evidence>
<evidence type="ECO:0000256" key="1">
    <source>
        <dbReference type="ARBA" id="ARBA00022679"/>
    </source>
</evidence>
<dbReference type="SUPFAM" id="SSF63999">
    <property type="entry name" value="Thiamin pyrophosphokinase, catalytic domain"/>
    <property type="match status" value="1"/>
</dbReference>
<dbReference type="PANTHER" id="PTHR41299">
    <property type="entry name" value="THIAMINE PYROPHOSPHOKINASE"/>
    <property type="match status" value="1"/>
</dbReference>
<name>A0A1F5ZHB4_9BACT</name>
<evidence type="ECO:0000256" key="5">
    <source>
        <dbReference type="NCBIfam" id="TIGR01378"/>
    </source>
</evidence>
<dbReference type="Gene3D" id="3.40.50.10240">
    <property type="entry name" value="Thiamin pyrophosphokinase, catalytic domain"/>
    <property type="match status" value="1"/>
</dbReference>
<dbReference type="GO" id="GO:0006772">
    <property type="term" value="P:thiamine metabolic process"/>
    <property type="evidence" value="ECO:0007669"/>
    <property type="project" value="UniProtKB-UniRule"/>
</dbReference>
<accession>A0A1F5ZHB4</accession>
<sequence>MNTRIVIVANGRLYKKIIEDITKDDFVIGVDRAAYWLISQGVIPTVAIGDFDSTKEKELRVIRRAVKEVKIYPAEKDYTDTELALEYALGQKPSSIVLYGGSGTRLDHTLSVIHLLQRGVRQRVPIVFRDETNEVQIFHRCRTILDRKGEHKYISILPITNIATISLSGLKYPLHRKNITFDMTLGISNEFTSKQATITVHKGEILVIQSSD</sequence>
<dbReference type="InterPro" id="IPR007373">
    <property type="entry name" value="Thiamin_PyroPKinase_B1-bd"/>
</dbReference>
<keyword evidence="4" id="KW-0067">ATP-binding</keyword>
<dbReference type="NCBIfam" id="TIGR01378">
    <property type="entry name" value="thi_PPkinase"/>
    <property type="match status" value="1"/>
</dbReference>
<dbReference type="SMART" id="SM00983">
    <property type="entry name" value="TPK_B1_binding"/>
    <property type="match status" value="1"/>
</dbReference>
<dbReference type="STRING" id="1798370.A2Z00_01300"/>
<dbReference type="GO" id="GO:0016301">
    <property type="term" value="F:kinase activity"/>
    <property type="evidence" value="ECO:0007669"/>
    <property type="project" value="UniProtKB-KW"/>
</dbReference>
<evidence type="ECO:0000256" key="2">
    <source>
        <dbReference type="ARBA" id="ARBA00022741"/>
    </source>
</evidence>
<evidence type="ECO:0000256" key="3">
    <source>
        <dbReference type="ARBA" id="ARBA00022777"/>
    </source>
</evidence>